<evidence type="ECO:0000313" key="6">
    <source>
        <dbReference type="Proteomes" id="UP000283509"/>
    </source>
</evidence>
<dbReference type="EMBL" id="QCYY01002333">
    <property type="protein sequence ID" value="ROT71173.1"/>
    <property type="molecule type" value="Genomic_DNA"/>
</dbReference>
<gene>
    <name evidence="5" type="ORF">C7M84_010505</name>
</gene>
<evidence type="ECO:0000259" key="3">
    <source>
        <dbReference type="PROSITE" id="PS50004"/>
    </source>
</evidence>
<dbReference type="PANTHER" id="PTHR10857:SF106">
    <property type="entry name" value="C2 DOMAIN-CONTAINING PROTEIN"/>
    <property type="match status" value="1"/>
</dbReference>
<comment type="caution">
    <text evidence="5">The sequence shown here is derived from an EMBL/GenBank/DDBJ whole genome shotgun (WGS) entry which is preliminary data.</text>
</comment>
<organism evidence="5 6">
    <name type="scientific">Penaeus vannamei</name>
    <name type="common">Whiteleg shrimp</name>
    <name type="synonym">Litopenaeus vannamei</name>
    <dbReference type="NCBI Taxonomy" id="6689"/>
    <lineage>
        <taxon>Eukaryota</taxon>
        <taxon>Metazoa</taxon>
        <taxon>Ecdysozoa</taxon>
        <taxon>Arthropoda</taxon>
        <taxon>Crustacea</taxon>
        <taxon>Multicrustacea</taxon>
        <taxon>Malacostraca</taxon>
        <taxon>Eumalacostraca</taxon>
        <taxon>Eucarida</taxon>
        <taxon>Decapoda</taxon>
        <taxon>Dendrobranchiata</taxon>
        <taxon>Penaeoidea</taxon>
        <taxon>Penaeidae</taxon>
        <taxon>Penaeus</taxon>
    </lineage>
</organism>
<proteinExistence type="inferred from homology"/>
<dbReference type="PROSITE" id="PS50004">
    <property type="entry name" value="C2"/>
    <property type="match status" value="1"/>
</dbReference>
<dbReference type="FunFam" id="2.60.40.150:FF:000099">
    <property type="entry name" value="Copine 3"/>
    <property type="match status" value="1"/>
</dbReference>
<dbReference type="SMART" id="SM00327">
    <property type="entry name" value="VWA"/>
    <property type="match status" value="1"/>
</dbReference>
<evidence type="ECO:0000313" key="5">
    <source>
        <dbReference type="EMBL" id="ROT71173.1"/>
    </source>
</evidence>
<evidence type="ECO:0000256" key="2">
    <source>
        <dbReference type="ARBA" id="ARBA00022737"/>
    </source>
</evidence>
<dbReference type="InterPro" id="IPR035892">
    <property type="entry name" value="C2_domain_sf"/>
</dbReference>
<dbReference type="Gene3D" id="2.60.40.150">
    <property type="entry name" value="C2 domain"/>
    <property type="match status" value="2"/>
</dbReference>
<dbReference type="InterPro" id="IPR037768">
    <property type="entry name" value="C2B_Copine"/>
</dbReference>
<name>A0A3R7SQV5_PENVA</name>
<dbReference type="CDD" id="cd01459">
    <property type="entry name" value="vWA_copine_like"/>
    <property type="match status" value="1"/>
</dbReference>
<dbReference type="GO" id="GO:0071277">
    <property type="term" value="P:cellular response to calcium ion"/>
    <property type="evidence" value="ECO:0007669"/>
    <property type="project" value="TreeGrafter"/>
</dbReference>
<evidence type="ECO:0000256" key="1">
    <source>
        <dbReference type="ARBA" id="ARBA00009048"/>
    </source>
</evidence>
<sequence length="553" mass="61748">MAGTAITPTSLVEITVSCRNLRDTDVFSKSDPVCIVYHQPFGSAQWVELKRTECIQNSLNPDFATKIPITYRFEEQQRLKFSVLDIDSNSPTIVNHDFLGDYECSLAELVSCMKVQKPLKNKEYTGDNGTIILTTEELSSCKEELFVQFVGRKLENKSWFSSISPFLEFSKANEDGTYTLVHRTEHAHSTVDPTWKDFSVPLRTFCSGDYDRSIKVECKAYKSGGNHKPIGVFHTTVRKLTEGPGQANTYWVVNEEKKKRKGSSYKNSGEVVLNKCQVRQVFSFVDYIKGGMEINAFIGIDFTASNGNPQTPQSLHFVNPTAPNQYAQAIQSVGQIIEDYDTDKHFPVLGFGARMPPDYTQVSHEFFVNGDPSNPYCFRVQGVIEAYYGSLSRVQLYGPTNFAPIINHVARFAASNKAGDKYFILLILTDGIITDMQQTKEAIVNASTLPLSIIIVGVGGAEFDAMEELDGDAVRLSSNGRYASRDIVQFVSFRDFLKGGGDQQSAGLRLAREVLAEVPDQVLSYMKANNVQPQPPRVQDVNLPPTHYLDLDM</sequence>
<dbReference type="OrthoDB" id="5855668at2759"/>
<dbReference type="SUPFAM" id="SSF53300">
    <property type="entry name" value="vWA-like"/>
    <property type="match status" value="1"/>
</dbReference>
<dbReference type="SUPFAM" id="SSF49562">
    <property type="entry name" value="C2 domain (Calcium/lipid-binding domain, CaLB)"/>
    <property type="match status" value="2"/>
</dbReference>
<feature type="domain" description="C2" evidence="3">
    <location>
        <begin position="1"/>
        <end position="119"/>
    </location>
</feature>
<dbReference type="PANTHER" id="PTHR10857">
    <property type="entry name" value="COPINE"/>
    <property type="match status" value="1"/>
</dbReference>
<dbReference type="CDD" id="cd04048">
    <property type="entry name" value="C2A_Copine"/>
    <property type="match status" value="1"/>
</dbReference>
<dbReference type="AlphaFoldDB" id="A0A3R7SQV5"/>
<protein>
    <submittedName>
        <fullName evidence="5">Putative copine-8-like</fullName>
    </submittedName>
</protein>
<evidence type="ECO:0000259" key="4">
    <source>
        <dbReference type="PROSITE" id="PS50234"/>
    </source>
</evidence>
<dbReference type="GO" id="GO:0032991">
    <property type="term" value="C:protein-containing complex"/>
    <property type="evidence" value="ECO:0007669"/>
    <property type="project" value="UniProtKB-ARBA"/>
</dbReference>
<dbReference type="InterPro" id="IPR000008">
    <property type="entry name" value="C2_dom"/>
</dbReference>
<feature type="domain" description="VWFA" evidence="4">
    <location>
        <begin position="295"/>
        <end position="497"/>
    </location>
</feature>
<keyword evidence="2" id="KW-0677">Repeat</keyword>
<dbReference type="GO" id="GO:0005886">
    <property type="term" value="C:plasma membrane"/>
    <property type="evidence" value="ECO:0007669"/>
    <property type="project" value="TreeGrafter"/>
</dbReference>
<dbReference type="InterPro" id="IPR045052">
    <property type="entry name" value="Copine"/>
</dbReference>
<dbReference type="PROSITE" id="PS50234">
    <property type="entry name" value="VWFA"/>
    <property type="match status" value="1"/>
</dbReference>
<dbReference type="InterPro" id="IPR002035">
    <property type="entry name" value="VWF_A"/>
</dbReference>
<dbReference type="InterPro" id="IPR010734">
    <property type="entry name" value="Copine_C"/>
</dbReference>
<reference evidence="5 6" key="1">
    <citation type="submission" date="2018-04" db="EMBL/GenBank/DDBJ databases">
        <authorList>
            <person name="Zhang X."/>
            <person name="Yuan J."/>
            <person name="Li F."/>
            <person name="Xiang J."/>
        </authorList>
    </citation>
    <scope>NUCLEOTIDE SEQUENCE [LARGE SCALE GENOMIC DNA]</scope>
    <source>
        <tissue evidence="5">Muscle</tissue>
    </source>
</reference>
<reference evidence="5 6" key="2">
    <citation type="submission" date="2019-01" db="EMBL/GenBank/DDBJ databases">
        <title>The decoding of complex shrimp genome reveals the adaptation for benthos swimmer, frequently molting mechanism and breeding impact on genome.</title>
        <authorList>
            <person name="Sun Y."/>
            <person name="Gao Y."/>
            <person name="Yu Y."/>
        </authorList>
    </citation>
    <scope>NUCLEOTIDE SEQUENCE [LARGE SCALE GENOMIC DNA]</scope>
    <source>
        <tissue evidence="5">Muscle</tissue>
    </source>
</reference>
<keyword evidence="6" id="KW-1185">Reference proteome</keyword>
<dbReference type="InterPro" id="IPR036465">
    <property type="entry name" value="vWFA_dom_sf"/>
</dbReference>
<comment type="similarity">
    <text evidence="1">Belongs to the copine family.</text>
</comment>
<dbReference type="Pfam" id="PF07002">
    <property type="entry name" value="Copine"/>
    <property type="match status" value="1"/>
</dbReference>
<accession>A0A3R7SQV5</accession>
<dbReference type="GO" id="GO:0005544">
    <property type="term" value="F:calcium-dependent phospholipid binding"/>
    <property type="evidence" value="ECO:0007669"/>
    <property type="project" value="InterPro"/>
</dbReference>
<dbReference type="Proteomes" id="UP000283509">
    <property type="component" value="Unassembled WGS sequence"/>
</dbReference>
<dbReference type="Pfam" id="PF00168">
    <property type="entry name" value="C2"/>
    <property type="match status" value="2"/>
</dbReference>
<dbReference type="CDD" id="cd04047">
    <property type="entry name" value="C2B_Copine"/>
    <property type="match status" value="1"/>
</dbReference>
<dbReference type="SMART" id="SM00239">
    <property type="entry name" value="C2"/>
    <property type="match status" value="2"/>
</dbReference>